<dbReference type="GO" id="GO:0016020">
    <property type="term" value="C:membrane"/>
    <property type="evidence" value="ECO:0007669"/>
    <property type="project" value="InterPro"/>
</dbReference>
<evidence type="ECO:0000256" key="5">
    <source>
        <dbReference type="ARBA" id="ARBA00022679"/>
    </source>
</evidence>
<dbReference type="Pfam" id="PF02366">
    <property type="entry name" value="PMT"/>
    <property type="match status" value="1"/>
</dbReference>
<evidence type="ECO:0000259" key="11">
    <source>
        <dbReference type="Pfam" id="PF16192"/>
    </source>
</evidence>
<evidence type="ECO:0000256" key="3">
    <source>
        <dbReference type="ARBA" id="ARBA00007222"/>
    </source>
</evidence>
<dbReference type="InterPro" id="IPR003342">
    <property type="entry name" value="ArnT-like_N"/>
</dbReference>
<reference evidence="12" key="1">
    <citation type="submission" date="2020-05" db="EMBL/GenBank/DDBJ databases">
        <authorList>
            <person name="Chiriac C."/>
            <person name="Salcher M."/>
            <person name="Ghai R."/>
            <person name="Kavagutti S V."/>
        </authorList>
    </citation>
    <scope>NUCLEOTIDE SEQUENCE</scope>
</reference>
<dbReference type="GO" id="GO:0012505">
    <property type="term" value="C:endomembrane system"/>
    <property type="evidence" value="ECO:0007669"/>
    <property type="project" value="UniProtKB-SubCell"/>
</dbReference>
<keyword evidence="4" id="KW-0328">Glycosyltransferase</keyword>
<dbReference type="EMBL" id="CAEZTO010000001">
    <property type="protein sequence ID" value="CAB4562077.1"/>
    <property type="molecule type" value="Genomic_DNA"/>
</dbReference>
<feature type="transmembrane region" description="Helical" evidence="9">
    <location>
        <begin position="318"/>
        <end position="345"/>
    </location>
</feature>
<feature type="transmembrane region" description="Helical" evidence="9">
    <location>
        <begin position="417"/>
        <end position="438"/>
    </location>
</feature>
<dbReference type="InterPro" id="IPR032421">
    <property type="entry name" value="PMT_4TMC"/>
</dbReference>
<evidence type="ECO:0000259" key="10">
    <source>
        <dbReference type="Pfam" id="PF02366"/>
    </source>
</evidence>
<feature type="transmembrane region" description="Helical" evidence="9">
    <location>
        <begin position="223"/>
        <end position="245"/>
    </location>
</feature>
<proteinExistence type="inferred from homology"/>
<comment type="pathway">
    <text evidence="2">Protein modification; protein glycosylation.</text>
</comment>
<evidence type="ECO:0000256" key="9">
    <source>
        <dbReference type="SAM" id="Phobius"/>
    </source>
</evidence>
<comment type="similarity">
    <text evidence="3">Belongs to the glycosyltransferase 39 family.</text>
</comment>
<evidence type="ECO:0000313" key="12">
    <source>
        <dbReference type="EMBL" id="CAB4562077.1"/>
    </source>
</evidence>
<gene>
    <name evidence="12" type="ORF">UFOPK1693_00097</name>
</gene>
<dbReference type="Pfam" id="PF16192">
    <property type="entry name" value="PMT_4TMC"/>
    <property type="match status" value="1"/>
</dbReference>
<accession>A0A6J6DDK4</accession>
<evidence type="ECO:0000256" key="6">
    <source>
        <dbReference type="ARBA" id="ARBA00022692"/>
    </source>
</evidence>
<dbReference type="PANTHER" id="PTHR10050:SF46">
    <property type="entry name" value="PROTEIN O-MANNOSYL-TRANSFERASE 2"/>
    <property type="match status" value="1"/>
</dbReference>
<keyword evidence="8 9" id="KW-0472">Membrane</keyword>
<feature type="transmembrane region" description="Helical" evidence="9">
    <location>
        <begin position="139"/>
        <end position="158"/>
    </location>
</feature>
<sequence>MLLGGVIRLGNLANPKSLVFDETYYVKDAYTLGKFGSERTWPESANQFFESGTPDVFESTGSYVVHPPLGKWIIWLGLNLFGVENSFGWRFSTAVLGTISIALIIAIARQLTKSNAFSAIAGFLFAIEGHAVVLSRTAILDGILTFFVLLSFFVLLKADRAWKERLKRHQTLAVQPWLILLGIIMGMAGSVKWSAIYFLVTFGLFTFWSDWKTRAKFGLSKAAALGQGLVNALTLAVSSFSIYLLSWLGWLADPQAWGRNAEANWWESLFSYHVQILDFHTNLDSEHPYQANAWQWLLNLRPTAFYFEQFEGTESCGLLSSCTVAITAIPNLVVWFAGLVAMLWLIKNRLRKPQSQLVVLGFLAGWLPWIFFLDRTAFQFYAVVISPFFVLALTLVLQHYWQRGLLLKVRAVRERRITWLVLLASAVAVFYLPIWMGLPVPYEYWRLQMLLPIWI</sequence>
<protein>
    <submittedName>
        <fullName evidence="12">Unannotated protein</fullName>
    </submittedName>
</protein>
<comment type="subcellular location">
    <subcellularLocation>
        <location evidence="1">Endomembrane system</location>
        <topology evidence="1">Multi-pass membrane protein</topology>
    </subcellularLocation>
</comment>
<feature type="transmembrane region" description="Helical" evidence="9">
    <location>
        <begin position="170"/>
        <end position="188"/>
    </location>
</feature>
<dbReference type="AlphaFoldDB" id="A0A6J6DDK4"/>
<organism evidence="12">
    <name type="scientific">freshwater metagenome</name>
    <dbReference type="NCBI Taxonomy" id="449393"/>
    <lineage>
        <taxon>unclassified sequences</taxon>
        <taxon>metagenomes</taxon>
        <taxon>ecological metagenomes</taxon>
    </lineage>
</organism>
<dbReference type="GO" id="GO:0000030">
    <property type="term" value="F:mannosyltransferase activity"/>
    <property type="evidence" value="ECO:0007669"/>
    <property type="project" value="InterPro"/>
</dbReference>
<evidence type="ECO:0000256" key="1">
    <source>
        <dbReference type="ARBA" id="ARBA00004127"/>
    </source>
</evidence>
<evidence type="ECO:0000256" key="2">
    <source>
        <dbReference type="ARBA" id="ARBA00004922"/>
    </source>
</evidence>
<feature type="transmembrane region" description="Helical" evidence="9">
    <location>
        <begin position="357"/>
        <end position="372"/>
    </location>
</feature>
<evidence type="ECO:0000256" key="7">
    <source>
        <dbReference type="ARBA" id="ARBA00022989"/>
    </source>
</evidence>
<evidence type="ECO:0000256" key="8">
    <source>
        <dbReference type="ARBA" id="ARBA00023136"/>
    </source>
</evidence>
<feature type="transmembrane region" description="Helical" evidence="9">
    <location>
        <begin position="115"/>
        <end position="133"/>
    </location>
</feature>
<evidence type="ECO:0000256" key="4">
    <source>
        <dbReference type="ARBA" id="ARBA00022676"/>
    </source>
</evidence>
<feature type="transmembrane region" description="Helical" evidence="9">
    <location>
        <begin position="87"/>
        <end position="108"/>
    </location>
</feature>
<keyword evidence="5" id="KW-0808">Transferase</keyword>
<keyword evidence="7 9" id="KW-1133">Transmembrane helix</keyword>
<dbReference type="PANTHER" id="PTHR10050">
    <property type="entry name" value="DOLICHYL-PHOSPHATE-MANNOSE--PROTEIN MANNOSYLTRANSFERASE"/>
    <property type="match status" value="1"/>
</dbReference>
<dbReference type="UniPathway" id="UPA00378"/>
<dbReference type="GO" id="GO:0006493">
    <property type="term" value="P:protein O-linked glycosylation"/>
    <property type="evidence" value="ECO:0007669"/>
    <property type="project" value="InterPro"/>
</dbReference>
<keyword evidence="6 9" id="KW-0812">Transmembrane</keyword>
<dbReference type="InterPro" id="IPR027005">
    <property type="entry name" value="PMT-like"/>
</dbReference>
<name>A0A6J6DDK4_9ZZZZ</name>
<feature type="domain" description="Protein O-mannosyl-transferase C-terminal four TM" evidence="11">
    <location>
        <begin position="266"/>
        <end position="454"/>
    </location>
</feature>
<feature type="transmembrane region" description="Helical" evidence="9">
    <location>
        <begin position="378"/>
        <end position="397"/>
    </location>
</feature>
<feature type="domain" description="ArnT-like N-terminal" evidence="10">
    <location>
        <begin position="2"/>
        <end position="244"/>
    </location>
</feature>